<organism evidence="1 2">
    <name type="scientific">Wickerhamomyces pijperi</name>
    <name type="common">Yeast</name>
    <name type="synonym">Pichia pijperi</name>
    <dbReference type="NCBI Taxonomy" id="599730"/>
    <lineage>
        <taxon>Eukaryota</taxon>
        <taxon>Fungi</taxon>
        <taxon>Dikarya</taxon>
        <taxon>Ascomycota</taxon>
        <taxon>Saccharomycotina</taxon>
        <taxon>Saccharomycetes</taxon>
        <taxon>Phaffomycetales</taxon>
        <taxon>Wickerhamomycetaceae</taxon>
        <taxon>Wickerhamomyces</taxon>
    </lineage>
</organism>
<sequence>MERLHWMWHSHHWNENQTVQAKFLNKTSIFLKSLVLKERTGIDGSTSSLLDPGIGFIFSFLRLTRISRRFDPHHHDLGYVQLSDTINYGQVRLVYKTINRTSKHQLRPTLQNMADPKLGIVYRGPCTRGVPNFQPVWLFFKLDPWALKL</sequence>
<reference evidence="1" key="2">
    <citation type="submission" date="2021-01" db="EMBL/GenBank/DDBJ databases">
        <authorList>
            <person name="Schikora-Tamarit M.A."/>
        </authorList>
    </citation>
    <scope>NUCLEOTIDE SEQUENCE</scope>
    <source>
        <strain evidence="1">CBS2887</strain>
    </source>
</reference>
<comment type="caution">
    <text evidence="1">The sequence shown here is derived from an EMBL/GenBank/DDBJ whole genome shotgun (WGS) entry which is preliminary data.</text>
</comment>
<name>A0A9P8TLX9_WICPI</name>
<protein>
    <submittedName>
        <fullName evidence="1">Uncharacterized protein</fullName>
    </submittedName>
</protein>
<dbReference type="EMBL" id="JAEUBG010002471">
    <property type="protein sequence ID" value="KAH3684468.1"/>
    <property type="molecule type" value="Genomic_DNA"/>
</dbReference>
<evidence type="ECO:0000313" key="2">
    <source>
        <dbReference type="Proteomes" id="UP000774326"/>
    </source>
</evidence>
<keyword evidence="2" id="KW-1185">Reference proteome</keyword>
<reference evidence="1" key="1">
    <citation type="journal article" date="2021" name="Open Biol.">
        <title>Shared evolutionary footprints suggest mitochondrial oxidative damage underlies multiple complex I losses in fungi.</title>
        <authorList>
            <person name="Schikora-Tamarit M.A."/>
            <person name="Marcet-Houben M."/>
            <person name="Nosek J."/>
            <person name="Gabaldon T."/>
        </authorList>
    </citation>
    <scope>NUCLEOTIDE SEQUENCE</scope>
    <source>
        <strain evidence="1">CBS2887</strain>
    </source>
</reference>
<gene>
    <name evidence="1" type="ORF">WICPIJ_004562</name>
</gene>
<proteinExistence type="predicted"/>
<dbReference type="Proteomes" id="UP000774326">
    <property type="component" value="Unassembled WGS sequence"/>
</dbReference>
<accession>A0A9P8TLX9</accession>
<dbReference type="AlphaFoldDB" id="A0A9P8TLX9"/>
<evidence type="ECO:0000313" key="1">
    <source>
        <dbReference type="EMBL" id="KAH3684468.1"/>
    </source>
</evidence>